<evidence type="ECO:0000259" key="2">
    <source>
        <dbReference type="Pfam" id="PF21531"/>
    </source>
</evidence>
<dbReference type="Pfam" id="PF18367">
    <property type="entry name" value="Rv2175c_C"/>
    <property type="match status" value="1"/>
</dbReference>
<dbReference type="GO" id="GO:0003677">
    <property type="term" value="F:DNA binding"/>
    <property type="evidence" value="ECO:0007669"/>
    <property type="project" value="UniProtKB-KW"/>
</dbReference>
<evidence type="ECO:0000313" key="3">
    <source>
        <dbReference type="EMBL" id="RWU83770.1"/>
    </source>
</evidence>
<dbReference type="OrthoDB" id="3784042at2"/>
<keyword evidence="4" id="KW-1185">Reference proteome</keyword>
<sequence>MTGVTNTPDLALWLPLPDVAERLGVRLSDVRRMVDERQLIALRRGERKVLSVPAAFLGESEPLPELAGTFTVLADAAFSDEEIVEWMFARDESLPGGPTPIEAIRAGFKTEVRRRAMEEA</sequence>
<keyword evidence="3" id="KW-0238">DNA-binding</keyword>
<dbReference type="AlphaFoldDB" id="A0A444B5U4"/>
<dbReference type="InterPro" id="IPR041098">
    <property type="entry name" value="Rv2175c_C"/>
</dbReference>
<dbReference type="EMBL" id="PIPF01000007">
    <property type="protein sequence ID" value="RWU83770.1"/>
    <property type="molecule type" value="Genomic_DNA"/>
</dbReference>
<dbReference type="Pfam" id="PF21531">
    <property type="entry name" value="Rv2175c_wHTH"/>
    <property type="match status" value="1"/>
</dbReference>
<accession>A0A444B5U4</accession>
<protein>
    <submittedName>
        <fullName evidence="3">DNA-binding protein</fullName>
    </submittedName>
</protein>
<feature type="domain" description="DNA-binding protein Rv2175c wHTH" evidence="2">
    <location>
        <begin position="13"/>
        <end position="57"/>
    </location>
</feature>
<evidence type="ECO:0000259" key="1">
    <source>
        <dbReference type="Pfam" id="PF18367"/>
    </source>
</evidence>
<organism evidence="3 4">
    <name type="scientific">Janibacter hoylei PVAS-1</name>
    <dbReference type="NCBI Taxonomy" id="1210046"/>
    <lineage>
        <taxon>Bacteria</taxon>
        <taxon>Bacillati</taxon>
        <taxon>Actinomycetota</taxon>
        <taxon>Actinomycetes</taxon>
        <taxon>Micrococcales</taxon>
        <taxon>Intrasporangiaceae</taxon>
        <taxon>Janibacter</taxon>
    </lineage>
</organism>
<gene>
    <name evidence="3" type="ORF">CWN80_08520</name>
</gene>
<name>A0A444B5U4_9MICO</name>
<dbReference type="Proteomes" id="UP000288711">
    <property type="component" value="Unassembled WGS sequence"/>
</dbReference>
<evidence type="ECO:0000313" key="4">
    <source>
        <dbReference type="Proteomes" id="UP000288711"/>
    </source>
</evidence>
<reference evidence="3 4" key="1">
    <citation type="journal article" date="2009" name="Int. J. Syst. Evol. Microbiol.">
        <title>Janibacter hoylei sp. nov., Bacillus isronensis sp. nov. and Bacillus aryabhattai sp. nov., isolated from cryotubes used for collecting air from the upper atmosphere.</title>
        <authorList>
            <person name="Shivaji S."/>
            <person name="Chaturvedi P."/>
            <person name="Begum Z."/>
            <person name="Pindi P.K."/>
            <person name="Manorama R."/>
            <person name="Padmanaban D.A."/>
            <person name="Shouche Y.S."/>
            <person name="Pawar S."/>
            <person name="Vaishampayan P."/>
            <person name="Dutt C.B."/>
            <person name="Datta G.N."/>
            <person name="Manchanda R.K."/>
            <person name="Rao U.R."/>
            <person name="Bhargava P.M."/>
            <person name="Narlikar J.V."/>
        </authorList>
    </citation>
    <scope>NUCLEOTIDE SEQUENCE [LARGE SCALE GENOMIC DNA]</scope>
    <source>
        <strain evidence="3 4">PVAS-1</strain>
    </source>
</reference>
<proteinExistence type="predicted"/>
<comment type="caution">
    <text evidence="3">The sequence shown here is derived from an EMBL/GenBank/DDBJ whole genome shotgun (WGS) entry which is preliminary data.</text>
</comment>
<feature type="domain" description="Rv2175c C-terminal" evidence="1">
    <location>
        <begin position="65"/>
        <end position="117"/>
    </location>
</feature>
<dbReference type="InterPro" id="IPR048576">
    <property type="entry name" value="Rv2175c_wHTH"/>
</dbReference>